<dbReference type="NCBIfam" id="TIGR00275">
    <property type="entry name" value="aminoacetone oxidase family FAD-binding enzyme"/>
    <property type="match status" value="1"/>
</dbReference>
<dbReference type="InterPro" id="IPR004792">
    <property type="entry name" value="BaiN-like"/>
</dbReference>
<reference evidence="6 7" key="1">
    <citation type="submission" date="2013-07" db="EMBL/GenBank/DDBJ databases">
        <title>Comparative Genomic and Metabolomic Analysis of Twelve Strains of Pseudoalteromonas luteoviolacea.</title>
        <authorList>
            <person name="Vynne N.G."/>
            <person name="Mansson M."/>
            <person name="Gram L."/>
        </authorList>
    </citation>
    <scope>NUCLEOTIDE SEQUENCE [LARGE SCALE GENOMIC DNA]</scope>
    <source>
        <strain evidence="6 7">NCIMB 1942</strain>
    </source>
</reference>
<evidence type="ECO:0000259" key="4">
    <source>
        <dbReference type="Pfam" id="PF03486"/>
    </source>
</evidence>
<dbReference type="InterPro" id="IPR023166">
    <property type="entry name" value="BaiN-like_dom_sf"/>
</dbReference>
<dbReference type="InterPro" id="IPR055178">
    <property type="entry name" value="RsdA/BaiN/AoA(So)-like_dom"/>
</dbReference>
<evidence type="ECO:0000256" key="1">
    <source>
        <dbReference type="ARBA" id="ARBA00001974"/>
    </source>
</evidence>
<evidence type="ECO:0000256" key="2">
    <source>
        <dbReference type="ARBA" id="ARBA00022630"/>
    </source>
</evidence>
<dbReference type="RefSeq" id="WP_063379233.1">
    <property type="nucleotide sequence ID" value="NZ_AUXT01000216.1"/>
</dbReference>
<dbReference type="Proteomes" id="UP000076587">
    <property type="component" value="Unassembled WGS sequence"/>
</dbReference>
<feature type="domain" description="RsdA/BaiN/AoA(So)-like Rossmann fold-like" evidence="4">
    <location>
        <begin position="5"/>
        <end position="393"/>
    </location>
</feature>
<evidence type="ECO:0000313" key="6">
    <source>
        <dbReference type="EMBL" id="KZN41463.1"/>
    </source>
</evidence>
<comment type="caution">
    <text evidence="6">The sequence shown here is derived from an EMBL/GenBank/DDBJ whole genome shotgun (WGS) entry which is preliminary data.</text>
</comment>
<dbReference type="PANTHER" id="PTHR42887">
    <property type="entry name" value="OS12G0638800 PROTEIN"/>
    <property type="match status" value="1"/>
</dbReference>
<sequence length="395" mass="43130">MLQYDVVIIGAGAAGLMCAAQAGYRGRKVAVVDMGKRVGRKILISGGGRCNFTNENASPENYLCANPHFVKSSLSRYTQHDFIELVDRHGLAYHHKTLGQLFCDNSAQDIVDILMTECEWAGVEVFLRNEVLKVSRDEQGTYIVTTSDHTFTCESLVVASGGLTMPKLGASPIGYKIAEQFGLQLLPTTAALVPFTLHDHDKARFEGLSGISVDSLVTSEDGTQFRENILFTHRGLSGPAILQISSFWEAGQAVSINLLPNTNIAELLHDWRQNQGQKSLKNLLGQLLPKRFVDALIAENTVPDKPANQLSHGEIDIIARTLSAWQIKPNGTEGYRTAEVTLGGVNSDELSSKTFEAKKAKGLFFIGEVTEVTGWLGGYNFQYAWSSGWACGQVC</sequence>
<comment type="cofactor">
    <cofactor evidence="1">
        <name>FAD</name>
        <dbReference type="ChEBI" id="CHEBI:57692"/>
    </cofactor>
</comment>
<dbReference type="Gene3D" id="1.10.8.260">
    <property type="entry name" value="HI0933 insert domain-like"/>
    <property type="match status" value="1"/>
</dbReference>
<evidence type="ECO:0000256" key="3">
    <source>
        <dbReference type="ARBA" id="ARBA00022827"/>
    </source>
</evidence>
<feature type="domain" description="RsdA/BaiN/AoA(So)-like insert" evidence="5">
    <location>
        <begin position="190"/>
        <end position="340"/>
    </location>
</feature>
<dbReference type="SUPFAM" id="SSF51905">
    <property type="entry name" value="FAD/NAD(P)-binding domain"/>
    <property type="match status" value="1"/>
</dbReference>
<dbReference type="Pfam" id="PF22780">
    <property type="entry name" value="HI0933_like_1st"/>
    <property type="match status" value="1"/>
</dbReference>
<proteinExistence type="predicted"/>
<organism evidence="6 7">
    <name type="scientific">Pseudoalteromonas luteoviolacea NCIMB 1942</name>
    <dbReference type="NCBI Taxonomy" id="1365253"/>
    <lineage>
        <taxon>Bacteria</taxon>
        <taxon>Pseudomonadati</taxon>
        <taxon>Pseudomonadota</taxon>
        <taxon>Gammaproteobacteria</taxon>
        <taxon>Alteromonadales</taxon>
        <taxon>Pseudoalteromonadaceae</taxon>
        <taxon>Pseudoalteromonas</taxon>
    </lineage>
</organism>
<dbReference type="SUPFAM" id="SSF160996">
    <property type="entry name" value="HI0933 insert domain-like"/>
    <property type="match status" value="1"/>
</dbReference>
<dbReference type="EMBL" id="AUXT01000216">
    <property type="protein sequence ID" value="KZN41463.1"/>
    <property type="molecule type" value="Genomic_DNA"/>
</dbReference>
<dbReference type="PANTHER" id="PTHR42887:SF2">
    <property type="entry name" value="OS12G0638800 PROTEIN"/>
    <property type="match status" value="1"/>
</dbReference>
<dbReference type="InterPro" id="IPR036188">
    <property type="entry name" value="FAD/NAD-bd_sf"/>
</dbReference>
<evidence type="ECO:0000313" key="7">
    <source>
        <dbReference type="Proteomes" id="UP000076587"/>
    </source>
</evidence>
<dbReference type="OrthoDB" id="9773233at2"/>
<dbReference type="InterPro" id="IPR057661">
    <property type="entry name" value="RsdA/BaiN/AoA(So)_Rossmann"/>
</dbReference>
<dbReference type="Gene3D" id="2.40.30.10">
    <property type="entry name" value="Translation factors"/>
    <property type="match status" value="1"/>
</dbReference>
<keyword evidence="2" id="KW-0285">Flavoprotein</keyword>
<accession>A0A166Y5B7</accession>
<dbReference type="Gene3D" id="3.50.50.60">
    <property type="entry name" value="FAD/NAD(P)-binding domain"/>
    <property type="match status" value="1"/>
</dbReference>
<gene>
    <name evidence="6" type="ORF">N482_03940</name>
</gene>
<name>A0A166Y5B7_9GAMM</name>
<dbReference type="PATRIC" id="fig|1365253.3.peg.4998"/>
<dbReference type="AlphaFoldDB" id="A0A166Y5B7"/>
<evidence type="ECO:0000259" key="5">
    <source>
        <dbReference type="Pfam" id="PF22780"/>
    </source>
</evidence>
<dbReference type="PRINTS" id="PR00411">
    <property type="entry name" value="PNDRDTASEI"/>
</dbReference>
<keyword evidence="3" id="KW-0274">FAD</keyword>
<protein>
    <submittedName>
        <fullName evidence="6">Membrane protein</fullName>
    </submittedName>
</protein>
<dbReference type="Pfam" id="PF03486">
    <property type="entry name" value="HI0933_like"/>
    <property type="match status" value="1"/>
</dbReference>